<evidence type="ECO:0000256" key="10">
    <source>
        <dbReference type="ARBA" id="ARBA00022915"/>
    </source>
</evidence>
<comment type="similarity">
    <text evidence="2 15">Belongs to the peptidase M20A family. DapE subfamily.</text>
</comment>
<dbReference type="InterPro" id="IPR011650">
    <property type="entry name" value="Peptidase_M20_dimer"/>
</dbReference>
<dbReference type="PANTHER" id="PTHR43808">
    <property type="entry name" value="ACETYLORNITHINE DEACETYLASE"/>
    <property type="match status" value="1"/>
</dbReference>
<evidence type="ECO:0000259" key="16">
    <source>
        <dbReference type="Pfam" id="PF07687"/>
    </source>
</evidence>
<dbReference type="GO" id="GO:0006526">
    <property type="term" value="P:L-arginine biosynthetic process"/>
    <property type="evidence" value="ECO:0007669"/>
    <property type="project" value="TreeGrafter"/>
</dbReference>
<evidence type="ECO:0000256" key="6">
    <source>
        <dbReference type="ARBA" id="ARBA00022605"/>
    </source>
</evidence>
<feature type="binding site" evidence="15">
    <location>
        <position position="190"/>
    </location>
    <ligand>
        <name>Zn(2+)</name>
        <dbReference type="ChEBI" id="CHEBI:29105"/>
        <label>1</label>
    </ligand>
</feature>
<comment type="cofactor">
    <cofactor evidence="15">
        <name>Zn(2+)</name>
        <dbReference type="ChEBI" id="CHEBI:29105"/>
    </cofactor>
    <cofactor evidence="15">
        <name>Co(2+)</name>
        <dbReference type="ChEBI" id="CHEBI:48828"/>
    </cofactor>
    <text evidence="15">Binds 2 Zn(2+) or Co(2+) ions per subunit.</text>
</comment>
<evidence type="ECO:0000256" key="2">
    <source>
        <dbReference type="ARBA" id="ARBA00006746"/>
    </source>
</evidence>
<dbReference type="SUPFAM" id="SSF53187">
    <property type="entry name" value="Zn-dependent exopeptidases"/>
    <property type="match status" value="1"/>
</dbReference>
<evidence type="ECO:0000256" key="8">
    <source>
        <dbReference type="ARBA" id="ARBA00022801"/>
    </source>
</evidence>
<dbReference type="AlphaFoldDB" id="A0A371X4X7"/>
<dbReference type="CDD" id="cd03891">
    <property type="entry name" value="M20_DapE_proteobac"/>
    <property type="match status" value="1"/>
</dbReference>
<evidence type="ECO:0000256" key="9">
    <source>
        <dbReference type="ARBA" id="ARBA00022833"/>
    </source>
</evidence>
<feature type="binding site" evidence="15">
    <location>
        <position position="117"/>
    </location>
    <ligand>
        <name>Zn(2+)</name>
        <dbReference type="ChEBI" id="CHEBI:29105"/>
        <label>2</label>
    </ligand>
</feature>
<dbReference type="UniPathway" id="UPA00034">
    <property type="reaction ID" value="UER00021"/>
</dbReference>
<comment type="caution">
    <text evidence="17">The sequence shown here is derived from an EMBL/GenBank/DDBJ whole genome shotgun (WGS) entry which is preliminary data.</text>
</comment>
<evidence type="ECO:0000256" key="14">
    <source>
        <dbReference type="ARBA" id="ARBA00051301"/>
    </source>
</evidence>
<proteinExistence type="inferred from homology"/>
<dbReference type="NCBIfam" id="NF009557">
    <property type="entry name" value="PRK13009.1"/>
    <property type="match status" value="1"/>
</dbReference>
<evidence type="ECO:0000256" key="3">
    <source>
        <dbReference type="ARBA" id="ARBA00011738"/>
    </source>
</evidence>
<keyword evidence="6 15" id="KW-0028">Amino-acid biosynthesis</keyword>
<accession>A0A371X4X7</accession>
<keyword evidence="18" id="KW-1185">Reference proteome</keyword>
<dbReference type="GO" id="GO:0008270">
    <property type="term" value="F:zinc ion binding"/>
    <property type="evidence" value="ECO:0007669"/>
    <property type="project" value="UniProtKB-UniRule"/>
</dbReference>
<evidence type="ECO:0000256" key="13">
    <source>
        <dbReference type="ARBA" id="ARBA00031891"/>
    </source>
</evidence>
<dbReference type="Gene3D" id="3.30.70.360">
    <property type="match status" value="1"/>
</dbReference>
<feature type="binding site" evidence="15">
    <location>
        <position position="84"/>
    </location>
    <ligand>
        <name>Zn(2+)</name>
        <dbReference type="ChEBI" id="CHEBI:29105"/>
        <label>1</label>
    </ligand>
</feature>
<dbReference type="HAMAP" id="MF_01690">
    <property type="entry name" value="DapE"/>
    <property type="match status" value="1"/>
</dbReference>
<evidence type="ECO:0000313" key="17">
    <source>
        <dbReference type="EMBL" id="RFC64282.1"/>
    </source>
</evidence>
<dbReference type="InterPro" id="IPR036264">
    <property type="entry name" value="Bact_exopeptidase_dim_dom"/>
</dbReference>
<comment type="function">
    <text evidence="15">Catalyzes the hydrolysis of N-succinyl-L,L-diaminopimelic acid (SDAP), forming succinate and LL-2,6-diaminopimelate (DAP), an intermediate involved in the bacterial biosynthesis of lysine and meso-diaminopimelic acid, an essential component of bacterial cell walls.</text>
</comment>
<evidence type="ECO:0000256" key="7">
    <source>
        <dbReference type="ARBA" id="ARBA00022723"/>
    </source>
</evidence>
<evidence type="ECO:0000256" key="4">
    <source>
        <dbReference type="ARBA" id="ARBA00011921"/>
    </source>
</evidence>
<keyword evidence="11 15" id="KW-0457">Lysine biosynthesis</keyword>
<dbReference type="GO" id="GO:0019877">
    <property type="term" value="P:diaminopimelate biosynthetic process"/>
    <property type="evidence" value="ECO:0007669"/>
    <property type="project" value="UniProtKB-UniRule"/>
</dbReference>
<evidence type="ECO:0000256" key="11">
    <source>
        <dbReference type="ARBA" id="ARBA00023154"/>
    </source>
</evidence>
<feature type="active site" description="Proton acceptor" evidence="15">
    <location>
        <position position="161"/>
    </location>
</feature>
<dbReference type="GO" id="GO:0009014">
    <property type="term" value="F:succinyl-diaminopimelate desuccinylase activity"/>
    <property type="evidence" value="ECO:0007669"/>
    <property type="project" value="UniProtKB-UniRule"/>
</dbReference>
<keyword evidence="12 15" id="KW-0170">Cobalt</keyword>
<keyword evidence="7 15" id="KW-0479">Metal-binding</keyword>
<feature type="domain" description="Peptidase M20 dimerisation" evidence="16">
    <location>
        <begin position="203"/>
        <end position="303"/>
    </location>
</feature>
<evidence type="ECO:0000313" key="18">
    <source>
        <dbReference type="Proteomes" id="UP000264310"/>
    </source>
</evidence>
<feature type="binding site" evidence="15">
    <location>
        <position position="387"/>
    </location>
    <ligand>
        <name>Zn(2+)</name>
        <dbReference type="ChEBI" id="CHEBI:29105"/>
        <label>2</label>
    </ligand>
</feature>
<dbReference type="RefSeq" id="WP_116682698.1">
    <property type="nucleotide sequence ID" value="NZ_QURL01000003.1"/>
</dbReference>
<dbReference type="NCBIfam" id="TIGR01246">
    <property type="entry name" value="dapE_proteo"/>
    <property type="match status" value="1"/>
</dbReference>
<dbReference type="Gene3D" id="3.40.630.10">
    <property type="entry name" value="Zn peptidases"/>
    <property type="match status" value="2"/>
</dbReference>
<dbReference type="Proteomes" id="UP000264310">
    <property type="component" value="Unassembled WGS sequence"/>
</dbReference>
<sequence length="421" mass="44228">MSSASSASAVPGFDPTDPAAVLSRLLRCPSVTPAEGGALAELEALLVPLGFSVSRPVFSETGTPDVENLFAARGSGPHLCFAGHTDVVPTGEESLWSAPPFGAEIRDGVLYGRGAVDMKGAIAAFLAALARRAARGGSSNEGEDAGGGADGRISLLITGDEEGPAINGTVKLLDWITERGERPDACLVGEPTNPGVLGEMIKIGRRGSLSAHVTVRGTQGHVAYPHLADNPVPAVLAIGEALLAEPFDAGTEAFPPTNLEITSIDTGNEATNVIPGRSRLAFNIRFSDAWTPETLKDEVSRRIECARQALKFRAGKEPAVVEIEWLGRPSEAFLTRSEPLIEAISQAAESVTGLTPVLSTTGGTSDARFIKSVCPVVEFGLVGQTMHMIDERVPLADLEALTEIYDRFLSRWFAANAPARP</sequence>
<dbReference type="InterPro" id="IPR005941">
    <property type="entry name" value="DapE_proteobac"/>
</dbReference>
<comment type="subunit">
    <text evidence="3 15">Homodimer.</text>
</comment>
<dbReference type="InterPro" id="IPR002933">
    <property type="entry name" value="Peptidase_M20"/>
</dbReference>
<evidence type="ECO:0000256" key="5">
    <source>
        <dbReference type="ARBA" id="ARBA00022391"/>
    </source>
</evidence>
<organism evidence="17 18">
    <name type="scientific">Fulvimarina endophytica</name>
    <dbReference type="NCBI Taxonomy" id="2293836"/>
    <lineage>
        <taxon>Bacteria</taxon>
        <taxon>Pseudomonadati</taxon>
        <taxon>Pseudomonadota</taxon>
        <taxon>Alphaproteobacteria</taxon>
        <taxon>Hyphomicrobiales</taxon>
        <taxon>Aurantimonadaceae</taxon>
        <taxon>Fulvimarina</taxon>
    </lineage>
</organism>
<dbReference type="OrthoDB" id="9809784at2"/>
<keyword evidence="8 15" id="KW-0378">Hydrolase</keyword>
<evidence type="ECO:0000256" key="15">
    <source>
        <dbReference type="HAMAP-Rule" id="MF_01690"/>
    </source>
</evidence>
<keyword evidence="9 15" id="KW-0862">Zinc</keyword>
<gene>
    <name evidence="15" type="primary">dapE</name>
    <name evidence="17" type="ORF">DYI37_08055</name>
</gene>
<feature type="binding site" evidence="15">
    <location>
        <position position="117"/>
    </location>
    <ligand>
        <name>Zn(2+)</name>
        <dbReference type="ChEBI" id="CHEBI:29105"/>
        <label>1</label>
    </ligand>
</feature>
<comment type="pathway">
    <text evidence="1 15">Amino-acid biosynthesis; L-lysine biosynthesis via DAP pathway; LL-2,6-diaminopimelate from (S)-tetrahydrodipicolinate (succinylase route): step 3/3.</text>
</comment>
<dbReference type="GO" id="GO:0008777">
    <property type="term" value="F:acetylornithine deacetylase activity"/>
    <property type="evidence" value="ECO:0007669"/>
    <property type="project" value="TreeGrafter"/>
</dbReference>
<dbReference type="GO" id="GO:0050897">
    <property type="term" value="F:cobalt ion binding"/>
    <property type="evidence" value="ECO:0007669"/>
    <property type="project" value="UniProtKB-UniRule"/>
</dbReference>
<dbReference type="EMBL" id="QURL01000003">
    <property type="protein sequence ID" value="RFC64282.1"/>
    <property type="molecule type" value="Genomic_DNA"/>
</dbReference>
<protein>
    <recommendedName>
        <fullName evidence="5 15">Succinyl-diaminopimelate desuccinylase</fullName>
        <shortName evidence="15">SDAP desuccinylase</shortName>
        <ecNumber evidence="4 15">3.5.1.18</ecNumber>
    </recommendedName>
    <alternativeName>
        <fullName evidence="13 15">N-succinyl-LL-2,6-diaminoheptanedioate amidohydrolase</fullName>
    </alternativeName>
</protein>
<evidence type="ECO:0000256" key="1">
    <source>
        <dbReference type="ARBA" id="ARBA00005130"/>
    </source>
</evidence>
<evidence type="ECO:0000256" key="12">
    <source>
        <dbReference type="ARBA" id="ARBA00023285"/>
    </source>
</evidence>
<feature type="binding site" evidence="15">
    <location>
        <position position="162"/>
    </location>
    <ligand>
        <name>Zn(2+)</name>
        <dbReference type="ChEBI" id="CHEBI:29105"/>
        <label>2</label>
    </ligand>
</feature>
<comment type="catalytic activity">
    <reaction evidence="14 15">
        <text>N-succinyl-(2S,6S)-2,6-diaminopimelate + H2O = (2S,6S)-2,6-diaminopimelate + succinate</text>
        <dbReference type="Rhea" id="RHEA:22608"/>
        <dbReference type="ChEBI" id="CHEBI:15377"/>
        <dbReference type="ChEBI" id="CHEBI:30031"/>
        <dbReference type="ChEBI" id="CHEBI:57609"/>
        <dbReference type="ChEBI" id="CHEBI:58087"/>
        <dbReference type="EC" id="3.5.1.18"/>
    </reaction>
</comment>
<keyword evidence="10 15" id="KW-0220">Diaminopimelate biosynthesis</keyword>
<dbReference type="SUPFAM" id="SSF55031">
    <property type="entry name" value="Bacterial exopeptidase dimerisation domain"/>
    <property type="match status" value="1"/>
</dbReference>
<dbReference type="GO" id="GO:0009089">
    <property type="term" value="P:lysine biosynthetic process via diaminopimelate"/>
    <property type="evidence" value="ECO:0007669"/>
    <property type="project" value="UniProtKB-UniRule"/>
</dbReference>
<feature type="active site" evidence="15">
    <location>
        <position position="86"/>
    </location>
</feature>
<dbReference type="Pfam" id="PF07687">
    <property type="entry name" value="M20_dimer"/>
    <property type="match status" value="1"/>
</dbReference>
<reference evidence="17 18" key="1">
    <citation type="submission" date="2018-08" db="EMBL/GenBank/DDBJ databases">
        <title>Fulvimarina sp. 85, whole genome shotgun sequence.</title>
        <authorList>
            <person name="Tuo L."/>
        </authorList>
    </citation>
    <scope>NUCLEOTIDE SEQUENCE [LARGE SCALE GENOMIC DNA]</scope>
    <source>
        <strain evidence="17 18">85</strain>
    </source>
</reference>
<dbReference type="PANTHER" id="PTHR43808:SF31">
    <property type="entry name" value="N-ACETYL-L-CITRULLINE DEACETYLASE"/>
    <property type="match status" value="1"/>
</dbReference>
<dbReference type="Pfam" id="PF01546">
    <property type="entry name" value="Peptidase_M20"/>
    <property type="match status" value="1"/>
</dbReference>
<dbReference type="InterPro" id="IPR050072">
    <property type="entry name" value="Peptidase_M20A"/>
</dbReference>
<name>A0A371X4X7_9HYPH</name>
<dbReference type="EC" id="3.5.1.18" evidence="4 15"/>